<comment type="caution">
    <text evidence="6">The sequence shown here is derived from an EMBL/GenBank/DDBJ whole genome shotgun (WGS) entry which is preliminary data.</text>
</comment>
<dbReference type="InterPro" id="IPR000432">
    <property type="entry name" value="DNA_mismatch_repair_MutS_C"/>
</dbReference>
<dbReference type="InterPro" id="IPR045076">
    <property type="entry name" value="MutS"/>
</dbReference>
<reference evidence="6 7" key="1">
    <citation type="submission" date="2020-08" db="EMBL/GenBank/DDBJ databases">
        <title>Genomic Encyclopedia of Type Strains, Phase IV (KMG-IV): sequencing the most valuable type-strain genomes for metagenomic binning, comparative biology and taxonomic classification.</title>
        <authorList>
            <person name="Goeker M."/>
        </authorList>
    </citation>
    <scope>NUCLEOTIDE SEQUENCE [LARGE SCALE GENOMIC DNA]</scope>
    <source>
        <strain evidence="6 7">DSM 102983</strain>
    </source>
</reference>
<keyword evidence="3" id="KW-0238">DNA-binding</keyword>
<organism evidence="6 7">
    <name type="scientific">Parabacteroides faecis</name>
    <dbReference type="NCBI Taxonomy" id="1217282"/>
    <lineage>
        <taxon>Bacteria</taxon>
        <taxon>Pseudomonadati</taxon>
        <taxon>Bacteroidota</taxon>
        <taxon>Bacteroidia</taxon>
        <taxon>Bacteroidales</taxon>
        <taxon>Tannerellaceae</taxon>
        <taxon>Parabacteroides</taxon>
    </lineage>
</organism>
<dbReference type="Proteomes" id="UP000533637">
    <property type="component" value="Unassembled WGS sequence"/>
</dbReference>
<dbReference type="SUPFAM" id="SSF52540">
    <property type="entry name" value="P-loop containing nucleoside triphosphate hydrolases"/>
    <property type="match status" value="1"/>
</dbReference>
<proteinExistence type="predicted"/>
<keyword evidence="4" id="KW-0472">Membrane</keyword>
<keyword evidence="1" id="KW-0547">Nucleotide-binding</keyword>
<dbReference type="PANTHER" id="PTHR11361">
    <property type="entry name" value="DNA MISMATCH REPAIR PROTEIN MUTS FAMILY MEMBER"/>
    <property type="match status" value="1"/>
</dbReference>
<gene>
    <name evidence="6" type="ORF">GGQ57_002801</name>
</gene>
<name>A0ABR6KN10_9BACT</name>
<keyword evidence="7" id="KW-1185">Reference proteome</keyword>
<feature type="transmembrane region" description="Helical" evidence="4">
    <location>
        <begin position="244"/>
        <end position="261"/>
    </location>
</feature>
<keyword evidence="2" id="KW-0067">ATP-binding</keyword>
<dbReference type="Pfam" id="PF00488">
    <property type="entry name" value="MutS_V"/>
    <property type="match status" value="1"/>
</dbReference>
<evidence type="ECO:0000256" key="2">
    <source>
        <dbReference type="ARBA" id="ARBA00022840"/>
    </source>
</evidence>
<evidence type="ECO:0000256" key="4">
    <source>
        <dbReference type="SAM" id="Phobius"/>
    </source>
</evidence>
<evidence type="ECO:0000313" key="6">
    <source>
        <dbReference type="EMBL" id="MBB4622892.1"/>
    </source>
</evidence>
<evidence type="ECO:0000313" key="7">
    <source>
        <dbReference type="Proteomes" id="UP000533637"/>
    </source>
</evidence>
<dbReference type="InterPro" id="IPR027417">
    <property type="entry name" value="P-loop_NTPase"/>
</dbReference>
<accession>A0ABR6KN10</accession>
<dbReference type="SMART" id="SM00534">
    <property type="entry name" value="MUTSac"/>
    <property type="match status" value="1"/>
</dbReference>
<dbReference type="PANTHER" id="PTHR11361:SF152">
    <property type="entry name" value="DNA MISMATCH REPAIR PROTEIN"/>
    <property type="match status" value="1"/>
</dbReference>
<dbReference type="EMBL" id="JACHOC010000005">
    <property type="protein sequence ID" value="MBB4622892.1"/>
    <property type="molecule type" value="Genomic_DNA"/>
</dbReference>
<protein>
    <recommendedName>
        <fullName evidence="5">DNA mismatch repair proteins mutS family domain-containing protein</fullName>
    </recommendedName>
</protein>
<sequence length="530" mass="59275">MSIFNFRKRPAGYGGEEKAETYDFFEIAAFFRCDSHKQALGELSEQTCSDLGLDDLFMFTDRTASRVGQQYLYNLMRTIPAKEGEIKANEAIIEKFSADSGGHASVVKELHTLQAVEAYSIAPLLQTEHPPVSAWWQFVLRVCSLLPTLFLLLFLFYKLIPALLLLVVAILVNGVLHYRNKHNGLGYLVSMPQLMKMLDAAGKLAADPLLSAISKKVPEALASLETLRRSSKSLRIESRLDNDLAVILWAITEIIKIFFLIEPLSYNKTVRLLKDKNAAIETVFRFIGLADSLSSVAFLRKGLPSYCLPEQPDGEVRVEADGMYHPLVENCVPNAIGIQGRSVLFTGSNMSGKTTFIRTLGVNILVAQTLNTAFARRMRLQMPVMIHAALMLSDSLSDGKSFYMKEVESIRDMLSYSQSEQTNLFLLDEIFKGTNTTERIAAAKAVLSFLNTSRNIVVVSTHDTELGTFLANEYDLYHFCETISGGMLSFDYKLKSGNLYQRNAIRILEINDYPASLIEDAYSVIRQIEG</sequence>
<evidence type="ECO:0000256" key="1">
    <source>
        <dbReference type="ARBA" id="ARBA00022741"/>
    </source>
</evidence>
<dbReference type="Gene3D" id="3.40.50.300">
    <property type="entry name" value="P-loop containing nucleotide triphosphate hydrolases"/>
    <property type="match status" value="1"/>
</dbReference>
<keyword evidence="4" id="KW-0812">Transmembrane</keyword>
<evidence type="ECO:0000259" key="5">
    <source>
        <dbReference type="SMART" id="SM00534"/>
    </source>
</evidence>
<feature type="domain" description="DNA mismatch repair proteins mutS family" evidence="5">
    <location>
        <begin position="340"/>
        <end position="526"/>
    </location>
</feature>
<dbReference type="RefSeq" id="WP_183671222.1">
    <property type="nucleotide sequence ID" value="NZ_BMPB01000005.1"/>
</dbReference>
<evidence type="ECO:0000256" key="3">
    <source>
        <dbReference type="ARBA" id="ARBA00023125"/>
    </source>
</evidence>
<keyword evidence="4" id="KW-1133">Transmembrane helix</keyword>